<dbReference type="InterPro" id="IPR012337">
    <property type="entry name" value="RNaseH-like_sf"/>
</dbReference>
<dbReference type="GO" id="GO:0003676">
    <property type="term" value="F:nucleic acid binding"/>
    <property type="evidence" value="ECO:0007669"/>
    <property type="project" value="InterPro"/>
</dbReference>
<dbReference type="KEGG" id="rsz:108858552"/>
<organism evidence="3 4">
    <name type="scientific">Raphanus sativus</name>
    <name type="common">Radish</name>
    <name type="synonym">Raphanus raphanistrum var. sativus</name>
    <dbReference type="NCBI Taxonomy" id="3726"/>
    <lineage>
        <taxon>Eukaryota</taxon>
        <taxon>Viridiplantae</taxon>
        <taxon>Streptophyta</taxon>
        <taxon>Embryophyta</taxon>
        <taxon>Tracheophyta</taxon>
        <taxon>Spermatophyta</taxon>
        <taxon>Magnoliopsida</taxon>
        <taxon>eudicotyledons</taxon>
        <taxon>Gunneridae</taxon>
        <taxon>Pentapetalae</taxon>
        <taxon>rosids</taxon>
        <taxon>malvids</taxon>
        <taxon>Brassicales</taxon>
        <taxon>Brassicaceae</taxon>
        <taxon>Brassiceae</taxon>
        <taxon>Raphanus</taxon>
    </lineage>
</organism>
<dbReference type="Pfam" id="PF00078">
    <property type="entry name" value="RVT_1"/>
    <property type="match status" value="1"/>
</dbReference>
<dbReference type="InterPro" id="IPR000477">
    <property type="entry name" value="RT_dom"/>
</dbReference>
<dbReference type="InterPro" id="IPR002156">
    <property type="entry name" value="RNaseH_domain"/>
</dbReference>
<dbReference type="CDD" id="cd06222">
    <property type="entry name" value="RNase_H_like"/>
    <property type="match status" value="1"/>
</dbReference>
<dbReference type="GeneID" id="108858552"/>
<protein>
    <submittedName>
        <fullName evidence="4">Uncharacterized protein LOC108858552</fullName>
    </submittedName>
</protein>
<dbReference type="Proteomes" id="UP000504610">
    <property type="component" value="Unplaced"/>
</dbReference>
<sequence length="954" mass="107127">MTVIEDDNGVPWFEEDQIADVICKYYNNIFTSSHQESLQTVEKALQPCITSEINEELIKEPSPTEIKETTFAIHPDKAPGPDGFSASFFQANWDVVGADVIKEIQRFFTTGILQPSQNVTHVRLIPKIVGAKRVADYRPIALCNIYFKIISKLLSIRLKPVLHSIISENQPAFIPGRAISDNILITHEVLQYLKTSKAQKKCTMAVKTDMSKAYDRVEWKFIAQLLQRLGFHEKWINLIMQCVTTVSYTYLINDSVKGYVTPCRGIRQGDPLSPYLFILCGQVLSGLCTKAGREGTLQGVRVARGSPRVNHLLFADDTMFFCQASPTCCNKLNEVLWEYEQASGQKINTDKSSVTFSCKTSPEKKELVKSILGIVKEGGSGKYLGLPEHFGRRKKDMFTAILDKIRQRAASFSTSFLSKAGKLTMLKSVLTVIPTFSMSCFELPVSLCKHIQSMLIRFWWDQPNGKKKMAWVSWDKMTKPKAYGGLGFRDIQVFNQALLAKQAWRILTKPDSLLARVLLGKYCHSTSFLEVQQPYVCSHGWRSILKGRDLLKGNLGKAIGNGETTKLWKDSWISLTENIKPYGPIPEGALDLTVSDLLTSEMQWNKEKLENLLPQLAKDIQLLQPSMSRAEDRYIWQPLPSGDYTTRSGYFSASLKATQIATVSEQGQFKWVRDVWSAACSPKMQTFLLSIIQRALPLGENLQQRGMEVWKIIPLKQVVHLATGEGFKEAVTAFKSAICLPPTGITGAVLPWICWALWNARNLLIFENRTLTPTETASKGLNQAREWSMAQGNDQQRTKGLPQPRGPTVPNRRNPSVPTCKSDVAWDRRSQRAGLAWILTKPTGEYIEQGSSTQQLVNSPLIAEALALRSGFISARNLGLSSLHCFSDNATLIRAINSDNQIKEIYDIIEDIKHLYYAFVEVSFFHFSRSLNGEADSLAKRSLSSSLLLDPFMG</sequence>
<evidence type="ECO:0000259" key="2">
    <source>
        <dbReference type="PROSITE" id="PS50878"/>
    </source>
</evidence>
<feature type="region of interest" description="Disordered" evidence="1">
    <location>
        <begin position="789"/>
        <end position="821"/>
    </location>
</feature>
<name>A0A6J0NT58_RAPSA</name>
<evidence type="ECO:0000313" key="3">
    <source>
        <dbReference type="Proteomes" id="UP000504610"/>
    </source>
</evidence>
<dbReference type="InterPro" id="IPR036397">
    <property type="entry name" value="RNaseH_sf"/>
</dbReference>
<feature type="domain" description="Reverse transcriptase" evidence="2">
    <location>
        <begin position="106"/>
        <end position="376"/>
    </location>
</feature>
<keyword evidence="3" id="KW-1185">Reference proteome</keyword>
<dbReference type="SUPFAM" id="SSF56672">
    <property type="entry name" value="DNA/RNA polymerases"/>
    <property type="match status" value="1"/>
</dbReference>
<evidence type="ECO:0000313" key="4">
    <source>
        <dbReference type="RefSeq" id="XP_018487967.1"/>
    </source>
</evidence>
<dbReference type="PANTHER" id="PTHR33116:SF86">
    <property type="entry name" value="REVERSE TRANSCRIPTASE DOMAIN-CONTAINING PROTEIN"/>
    <property type="match status" value="1"/>
</dbReference>
<dbReference type="Pfam" id="PF13456">
    <property type="entry name" value="RVT_3"/>
    <property type="match status" value="1"/>
</dbReference>
<dbReference type="OrthoDB" id="1112669at2759"/>
<gene>
    <name evidence="4" type="primary">LOC108858552</name>
</gene>
<evidence type="ECO:0000256" key="1">
    <source>
        <dbReference type="SAM" id="MobiDB-lite"/>
    </source>
</evidence>
<dbReference type="AlphaFoldDB" id="A0A6J0NT58"/>
<dbReference type="GO" id="GO:0004523">
    <property type="term" value="F:RNA-DNA hybrid ribonuclease activity"/>
    <property type="evidence" value="ECO:0007669"/>
    <property type="project" value="InterPro"/>
</dbReference>
<dbReference type="SUPFAM" id="SSF53098">
    <property type="entry name" value="Ribonuclease H-like"/>
    <property type="match status" value="1"/>
</dbReference>
<dbReference type="PROSITE" id="PS50878">
    <property type="entry name" value="RT_POL"/>
    <property type="match status" value="1"/>
</dbReference>
<dbReference type="CDD" id="cd01650">
    <property type="entry name" value="RT_nLTR_like"/>
    <property type="match status" value="1"/>
</dbReference>
<dbReference type="InterPro" id="IPR043502">
    <property type="entry name" value="DNA/RNA_pol_sf"/>
</dbReference>
<proteinExistence type="predicted"/>
<reference evidence="4" key="1">
    <citation type="submission" date="2025-08" db="UniProtKB">
        <authorList>
            <consortium name="RefSeq"/>
        </authorList>
    </citation>
    <scope>IDENTIFICATION</scope>
    <source>
        <tissue evidence="4">Leaf</tissue>
    </source>
</reference>
<dbReference type="RefSeq" id="XP_018487967.1">
    <property type="nucleotide sequence ID" value="XM_018632465.1"/>
</dbReference>
<dbReference type="InterPro" id="IPR044730">
    <property type="entry name" value="RNase_H-like_dom_plant"/>
</dbReference>
<dbReference type="Gene3D" id="3.30.420.10">
    <property type="entry name" value="Ribonuclease H-like superfamily/Ribonuclease H"/>
    <property type="match status" value="1"/>
</dbReference>
<dbReference type="PANTHER" id="PTHR33116">
    <property type="entry name" value="REVERSE TRANSCRIPTASE ZINC-BINDING DOMAIN-CONTAINING PROTEIN-RELATED-RELATED"/>
    <property type="match status" value="1"/>
</dbReference>
<accession>A0A6J0NT58</accession>